<evidence type="ECO:0000313" key="5">
    <source>
        <dbReference type="EMBL" id="CAL5079960.1"/>
    </source>
</evidence>
<comment type="function">
    <text evidence="4">Dirigent proteins impart stereoselectivity on the phenoxy radical-coupling reaction, yielding optically active lignans from two molecules of coniferyl alcohol in the biosynthesis of lignans, flavonolignans, and alkaloids and thus plays a central role in plant secondary metabolism.</text>
</comment>
<protein>
    <recommendedName>
        <fullName evidence="4">Dirigent protein</fullName>
    </recommendedName>
</protein>
<dbReference type="GO" id="GO:0048046">
    <property type="term" value="C:apoplast"/>
    <property type="evidence" value="ECO:0007669"/>
    <property type="project" value="UniProtKB-SubCell"/>
</dbReference>
<dbReference type="Pfam" id="PF03018">
    <property type="entry name" value="Dirigent"/>
    <property type="match status" value="1"/>
</dbReference>
<sequence length="206" mass="21857">MEAPCHATPSPQLTQAPSRLHCKHLMAAFSCHLLTRAVVLALLLAATTSSAEKETHLRFYWHDVMSGASPTVARVAEAATTNASATSFGAVYAMDDPLTEGPDLSTSRFVGRAQGVYVCAGRDSLSLLMAMNFVFTGAGAGGAYYNGSSVAVLGPNRAAVEVREMAVVGGTGTFRFARGYCQARTYSFDAKTGDATVEYNVYLRHD</sequence>
<dbReference type="InterPro" id="IPR004265">
    <property type="entry name" value="Dirigent"/>
</dbReference>
<keyword evidence="6" id="KW-1185">Reference proteome</keyword>
<evidence type="ECO:0000256" key="1">
    <source>
        <dbReference type="ARBA" id="ARBA00010746"/>
    </source>
</evidence>
<organism evidence="5 6">
    <name type="scientific">Urochloa decumbens</name>
    <dbReference type="NCBI Taxonomy" id="240449"/>
    <lineage>
        <taxon>Eukaryota</taxon>
        <taxon>Viridiplantae</taxon>
        <taxon>Streptophyta</taxon>
        <taxon>Embryophyta</taxon>
        <taxon>Tracheophyta</taxon>
        <taxon>Spermatophyta</taxon>
        <taxon>Magnoliopsida</taxon>
        <taxon>Liliopsida</taxon>
        <taxon>Poales</taxon>
        <taxon>Poaceae</taxon>
        <taxon>PACMAD clade</taxon>
        <taxon>Panicoideae</taxon>
        <taxon>Panicodae</taxon>
        <taxon>Paniceae</taxon>
        <taxon>Melinidinae</taxon>
        <taxon>Urochloa</taxon>
    </lineage>
</organism>
<dbReference type="EMBL" id="OZ075117">
    <property type="protein sequence ID" value="CAL5079960.1"/>
    <property type="molecule type" value="Genomic_DNA"/>
</dbReference>
<dbReference type="Proteomes" id="UP001497457">
    <property type="component" value="Chromosome 7b"/>
</dbReference>
<gene>
    <name evidence="5" type="ORF">URODEC1_LOCUS107873</name>
</gene>
<dbReference type="GO" id="GO:0009699">
    <property type="term" value="P:phenylpropanoid biosynthetic process"/>
    <property type="evidence" value="ECO:0007669"/>
    <property type="project" value="UniProtKB-ARBA"/>
</dbReference>
<evidence type="ECO:0000256" key="4">
    <source>
        <dbReference type="RuleBase" id="RU363099"/>
    </source>
</evidence>
<proteinExistence type="inferred from homology"/>
<dbReference type="AlphaFoldDB" id="A0ABC9FSE5"/>
<comment type="similarity">
    <text evidence="1 4">Belongs to the plant dirigent protein family.</text>
</comment>
<reference evidence="5" key="1">
    <citation type="submission" date="2024-10" db="EMBL/GenBank/DDBJ databases">
        <authorList>
            <person name="Ryan C."/>
        </authorList>
    </citation>
    <scope>NUCLEOTIDE SEQUENCE [LARGE SCALE GENOMIC DNA]</scope>
</reference>
<keyword evidence="4" id="KW-0052">Apoplast</keyword>
<comment type="subcellular location">
    <subcellularLocation>
        <location evidence="4">Secreted</location>
        <location evidence="4">Extracellular space</location>
        <location evidence="4">Apoplast</location>
    </subcellularLocation>
</comment>
<evidence type="ECO:0000256" key="3">
    <source>
        <dbReference type="ARBA" id="ARBA00022525"/>
    </source>
</evidence>
<dbReference type="PANTHER" id="PTHR21495">
    <property type="entry name" value="NUCLEOPORIN-RELATED"/>
    <property type="match status" value="1"/>
</dbReference>
<evidence type="ECO:0000313" key="6">
    <source>
        <dbReference type="Proteomes" id="UP001497457"/>
    </source>
</evidence>
<evidence type="ECO:0000256" key="2">
    <source>
        <dbReference type="ARBA" id="ARBA00011738"/>
    </source>
</evidence>
<keyword evidence="3 4" id="KW-0964">Secreted</keyword>
<comment type="subunit">
    <text evidence="2 4">Homodimer.</text>
</comment>
<accession>A0ABC9FSE5</accession>
<dbReference type="InterPro" id="IPR044859">
    <property type="entry name" value="Allene_oxi_cyc_Dirigent"/>
</dbReference>
<dbReference type="Gene3D" id="2.40.480.10">
    <property type="entry name" value="Allene oxide cyclase-like"/>
    <property type="match status" value="1"/>
</dbReference>
<name>A0ABC9FSE5_9POAL</name>